<proteinExistence type="predicted"/>
<dbReference type="InterPro" id="IPR041516">
    <property type="entry name" value="LACTB2_WH"/>
</dbReference>
<dbReference type="SUPFAM" id="SSF56281">
    <property type="entry name" value="Metallo-hydrolase/oxidoreductase"/>
    <property type="match status" value="1"/>
</dbReference>
<dbReference type="PANTHER" id="PTHR23131">
    <property type="entry name" value="ENDORIBONUCLEASE LACTB2"/>
    <property type="match status" value="1"/>
</dbReference>
<dbReference type="Gene3D" id="3.60.15.10">
    <property type="entry name" value="Ribonuclease Z/Hydroxyacylglutathione hydrolase-like"/>
    <property type="match status" value="1"/>
</dbReference>
<reference evidence="3" key="1">
    <citation type="journal article" date="2021" name="Syst. Appl. Microbiol.">
        <title>Roseomonas hellenica sp. nov., isolated from roots of wild-growing Alkanna tinctoria.</title>
        <authorList>
            <person name="Rat A."/>
            <person name="Naranjo H.D."/>
            <person name="Lebbe L."/>
            <person name="Cnockaert M."/>
            <person name="Krigas N."/>
            <person name="Grigoriadou K."/>
            <person name="Maloupa E."/>
            <person name="Willems A."/>
        </authorList>
    </citation>
    <scope>NUCLEOTIDE SEQUENCE [LARGE SCALE GENOMIC DNA]</scope>
    <source>
        <strain evidence="3">LMG 31523</strain>
    </source>
</reference>
<dbReference type="Gene3D" id="1.10.10.10">
    <property type="entry name" value="Winged helix-like DNA-binding domain superfamily/Winged helix DNA-binding domain"/>
    <property type="match status" value="1"/>
</dbReference>
<dbReference type="InterPro" id="IPR050662">
    <property type="entry name" value="Sec-metab_biosynth-thioest"/>
</dbReference>
<dbReference type="RefSeq" id="WP_211854277.1">
    <property type="nucleotide sequence ID" value="NZ_JAAGBB010000024.1"/>
</dbReference>
<dbReference type="InterPro" id="IPR036866">
    <property type="entry name" value="RibonucZ/Hydroxyglut_hydro"/>
</dbReference>
<keyword evidence="3" id="KW-1185">Reference proteome</keyword>
<dbReference type="CDD" id="cd16278">
    <property type="entry name" value="metallo-hydrolase-like_MBL-fold"/>
    <property type="match status" value="1"/>
</dbReference>
<dbReference type="Pfam" id="PF17778">
    <property type="entry name" value="WHD_BLACT"/>
    <property type="match status" value="1"/>
</dbReference>
<accession>A0ABS5F288</accession>
<dbReference type="InterPro" id="IPR036388">
    <property type="entry name" value="WH-like_DNA-bd_sf"/>
</dbReference>
<dbReference type="PANTHER" id="PTHR23131:SF0">
    <property type="entry name" value="ENDORIBONUCLEASE LACTB2"/>
    <property type="match status" value="1"/>
</dbReference>
<name>A0ABS5F288_9PROT</name>
<comment type="caution">
    <text evidence="2">The sequence shown here is derived from an EMBL/GenBank/DDBJ whole genome shotgun (WGS) entry which is preliminary data.</text>
</comment>
<evidence type="ECO:0000313" key="2">
    <source>
        <dbReference type="EMBL" id="MBR0666578.1"/>
    </source>
</evidence>
<dbReference type="SMART" id="SM00849">
    <property type="entry name" value="Lactamase_B"/>
    <property type="match status" value="1"/>
</dbReference>
<sequence length="294" mass="31038">MSIRHVRDDALSHGAVEQTAPGVRRILCNNPGAFTFRGTNTWIIGRGRVAVLDPGPADADHLAAILRAVEGETVTHILVSHTHRDHSPGVAALQAATGAPSLGFGRHVTPPEAGGEGGDHGFTPDILLPDGAVTEGDAWRVTALHTPGHCANHLCFALEHDGPAGILFSADHVMGWSTSVVSPPDGNMADYMASLGKLAARDDALYLPGHGPPVRDPMPYVAALAAHRMEREAKVLDAVRRRGPATSADLVPPVYGPELDPRLVQAAARSLLAHLVKLEAEGLAARDGERWRGR</sequence>
<gene>
    <name evidence="2" type="ORF">GXW71_19625</name>
</gene>
<dbReference type="EMBL" id="JAAGBB010000024">
    <property type="protein sequence ID" value="MBR0666578.1"/>
    <property type="molecule type" value="Genomic_DNA"/>
</dbReference>
<dbReference type="Pfam" id="PF00753">
    <property type="entry name" value="Lactamase_B"/>
    <property type="match status" value="1"/>
</dbReference>
<protein>
    <submittedName>
        <fullName evidence="2">MBL fold metallo-hydrolase</fullName>
    </submittedName>
</protein>
<dbReference type="Proteomes" id="UP001196870">
    <property type="component" value="Unassembled WGS sequence"/>
</dbReference>
<organism evidence="2 3">
    <name type="scientific">Plastoroseomonas hellenica</name>
    <dbReference type="NCBI Taxonomy" id="2687306"/>
    <lineage>
        <taxon>Bacteria</taxon>
        <taxon>Pseudomonadati</taxon>
        <taxon>Pseudomonadota</taxon>
        <taxon>Alphaproteobacteria</taxon>
        <taxon>Acetobacterales</taxon>
        <taxon>Acetobacteraceae</taxon>
        <taxon>Plastoroseomonas</taxon>
    </lineage>
</organism>
<dbReference type="InterPro" id="IPR001279">
    <property type="entry name" value="Metallo-B-lactamas"/>
</dbReference>
<feature type="domain" description="Metallo-beta-lactamase" evidence="1">
    <location>
        <begin position="38"/>
        <end position="210"/>
    </location>
</feature>
<evidence type="ECO:0000259" key="1">
    <source>
        <dbReference type="SMART" id="SM00849"/>
    </source>
</evidence>
<evidence type="ECO:0000313" key="3">
    <source>
        <dbReference type="Proteomes" id="UP001196870"/>
    </source>
</evidence>